<proteinExistence type="inferred from homology"/>
<evidence type="ECO:0000256" key="1">
    <source>
        <dbReference type="ARBA" id="ARBA00004651"/>
    </source>
</evidence>
<keyword evidence="4 8" id="KW-1003">Cell membrane</keyword>
<dbReference type="Pfam" id="PF00528">
    <property type="entry name" value="BPD_transp_1"/>
    <property type="match status" value="1"/>
</dbReference>
<accession>A0AAE4MJ22</accession>
<feature type="domain" description="ABC transmembrane type-1" evidence="10">
    <location>
        <begin position="105"/>
        <end position="313"/>
    </location>
</feature>
<reference evidence="11" key="1">
    <citation type="submission" date="2023-06" db="EMBL/GenBank/DDBJ databases">
        <title>Genome sequence of Methanosarcinaceae archaeon Ag5.</title>
        <authorList>
            <person name="Protasov E."/>
            <person name="Platt K."/>
            <person name="Poehlein A."/>
            <person name="Daniel R."/>
            <person name="Brune A."/>
        </authorList>
    </citation>
    <scope>NUCLEOTIDE SEQUENCE</scope>
    <source>
        <strain evidence="11">Ag5</strain>
    </source>
</reference>
<feature type="region of interest" description="Disordered" evidence="9">
    <location>
        <begin position="1"/>
        <end position="38"/>
    </location>
</feature>
<dbReference type="NCBIfam" id="TIGR00974">
    <property type="entry name" value="3a0107s02c"/>
    <property type="match status" value="1"/>
</dbReference>
<dbReference type="InterPro" id="IPR005672">
    <property type="entry name" value="Phosphate_PstA"/>
</dbReference>
<evidence type="ECO:0000256" key="4">
    <source>
        <dbReference type="ARBA" id="ARBA00022475"/>
    </source>
</evidence>
<feature type="transmembrane region" description="Helical" evidence="8">
    <location>
        <begin position="294"/>
        <end position="316"/>
    </location>
</feature>
<evidence type="ECO:0000313" key="11">
    <source>
        <dbReference type="EMBL" id="MDV0446869.1"/>
    </source>
</evidence>
<feature type="transmembrane region" description="Helical" evidence="8">
    <location>
        <begin position="174"/>
        <end position="192"/>
    </location>
</feature>
<dbReference type="AlphaFoldDB" id="A0AAE4MJ22"/>
<feature type="compositionally biased region" description="Low complexity" evidence="9">
    <location>
        <begin position="23"/>
        <end position="38"/>
    </location>
</feature>
<comment type="subcellular location">
    <subcellularLocation>
        <location evidence="1 8">Cell membrane</location>
        <topology evidence="1 8">Multi-pass membrane protein</topology>
    </subcellularLocation>
</comment>
<feature type="transmembrane region" description="Helical" evidence="8">
    <location>
        <begin position="98"/>
        <end position="130"/>
    </location>
</feature>
<dbReference type="GO" id="GO:0035435">
    <property type="term" value="P:phosphate ion transmembrane transport"/>
    <property type="evidence" value="ECO:0007669"/>
    <property type="project" value="InterPro"/>
</dbReference>
<keyword evidence="6 8" id="KW-1133">Transmembrane helix</keyword>
<dbReference type="SUPFAM" id="SSF161098">
    <property type="entry name" value="MetI-like"/>
    <property type="match status" value="1"/>
</dbReference>
<sequence>MNSQSNHLSDSSQPISDLSQPVSKSSKPISKPISKPASKSAARKRSDFFQSLAFLLMKLSAVVVVLALLAIVIDIVLNGWSAINLTFLTQMPIKGMTAGGILPCIVGTIELVILSLLFAVPAGILSAIYLTEYAPDGKAKWVVEQAVNNLAGTPSIVFGLFGMALFIKYIGLPSSILTASLTMGVLILPVIIRTTQESLLSVPKDLRDASYALGVTKWETIRRAVLPSAYSGILTGIILSIGRAAGETAPIMFTGAVYFYPRIPDSVFSPFMALSYHLYVMATESMNIELTRSLQYGTALILLAIVLLMNLTATAIRRHYKKKLA</sequence>
<dbReference type="RefSeq" id="WP_338099283.1">
    <property type="nucleotide sequence ID" value="NZ_JAWDKD010000014.1"/>
</dbReference>
<evidence type="ECO:0000256" key="3">
    <source>
        <dbReference type="ARBA" id="ARBA00022448"/>
    </source>
</evidence>
<protein>
    <recommendedName>
        <fullName evidence="8">Phosphate transport system permease protein PstA</fullName>
    </recommendedName>
</protein>
<dbReference type="CDD" id="cd06261">
    <property type="entry name" value="TM_PBP2"/>
    <property type="match status" value="1"/>
</dbReference>
<feature type="transmembrane region" description="Helical" evidence="8">
    <location>
        <begin position="224"/>
        <end position="242"/>
    </location>
</feature>
<dbReference type="EMBL" id="JAWDKD010000014">
    <property type="protein sequence ID" value="MDV0446869.1"/>
    <property type="molecule type" value="Genomic_DNA"/>
</dbReference>
<dbReference type="InterPro" id="IPR000515">
    <property type="entry name" value="MetI-like"/>
</dbReference>
<dbReference type="Gene3D" id="1.10.3720.10">
    <property type="entry name" value="MetI-like"/>
    <property type="match status" value="1"/>
</dbReference>
<dbReference type="Proteomes" id="UP001271789">
    <property type="component" value="Unassembled WGS sequence"/>
</dbReference>
<evidence type="ECO:0000256" key="6">
    <source>
        <dbReference type="ARBA" id="ARBA00022989"/>
    </source>
</evidence>
<evidence type="ECO:0000313" key="12">
    <source>
        <dbReference type="Proteomes" id="UP001271789"/>
    </source>
</evidence>
<feature type="transmembrane region" description="Helical" evidence="8">
    <location>
        <begin position="150"/>
        <end position="167"/>
    </location>
</feature>
<evidence type="ECO:0000256" key="2">
    <source>
        <dbReference type="ARBA" id="ARBA00007069"/>
    </source>
</evidence>
<gene>
    <name evidence="11" type="primary">pstA1</name>
    <name evidence="11" type="ORF">MsAg5_07320</name>
</gene>
<dbReference type="PANTHER" id="PTHR43470">
    <property type="entry name" value="PHOSPHATE TRANSPORT SYSTEM PERMEASE PROTEIN PSTA-RELATED"/>
    <property type="match status" value="1"/>
</dbReference>
<feature type="transmembrane region" description="Helical" evidence="8">
    <location>
        <begin position="52"/>
        <end position="77"/>
    </location>
</feature>
<dbReference type="GO" id="GO:0005315">
    <property type="term" value="F:phosphate transmembrane transporter activity"/>
    <property type="evidence" value="ECO:0007669"/>
    <property type="project" value="InterPro"/>
</dbReference>
<keyword evidence="3" id="KW-0813">Transport</keyword>
<dbReference type="InterPro" id="IPR035906">
    <property type="entry name" value="MetI-like_sf"/>
</dbReference>
<evidence type="ECO:0000256" key="5">
    <source>
        <dbReference type="ARBA" id="ARBA00022692"/>
    </source>
</evidence>
<evidence type="ECO:0000256" key="9">
    <source>
        <dbReference type="SAM" id="MobiDB-lite"/>
    </source>
</evidence>
<comment type="caution">
    <text evidence="11">The sequence shown here is derived from an EMBL/GenBank/DDBJ whole genome shotgun (WGS) entry which is preliminary data.</text>
</comment>
<evidence type="ECO:0000256" key="8">
    <source>
        <dbReference type="RuleBase" id="RU363043"/>
    </source>
</evidence>
<comment type="similarity">
    <text evidence="2 8">Belongs to the binding-protein-dependent transport system permease family. CysTW subfamily.</text>
</comment>
<evidence type="ECO:0000259" key="10">
    <source>
        <dbReference type="PROSITE" id="PS50928"/>
    </source>
</evidence>
<keyword evidence="12" id="KW-1185">Reference proteome</keyword>
<name>A0AAE4MJ22_9EURY</name>
<keyword evidence="7 8" id="KW-0472">Membrane</keyword>
<evidence type="ECO:0000256" key="7">
    <source>
        <dbReference type="ARBA" id="ARBA00023136"/>
    </source>
</evidence>
<dbReference type="PANTHER" id="PTHR43470:SF3">
    <property type="entry name" value="PHOSPHATE TRANSPORT SYSTEM PERMEASE PROTEIN PSTA-RELATED"/>
    <property type="match status" value="1"/>
</dbReference>
<organism evidence="11 12">
    <name type="scientific">Methanolapillus africanus</name>
    <dbReference type="NCBI Taxonomy" id="3028297"/>
    <lineage>
        <taxon>Archaea</taxon>
        <taxon>Methanobacteriati</taxon>
        <taxon>Methanobacteriota</taxon>
        <taxon>Stenosarchaea group</taxon>
        <taxon>Methanomicrobia</taxon>
        <taxon>Methanosarcinales</taxon>
        <taxon>Methanosarcinaceae</taxon>
        <taxon>Methanolapillus</taxon>
    </lineage>
</organism>
<feature type="compositionally biased region" description="Polar residues" evidence="9">
    <location>
        <begin position="1"/>
        <end position="22"/>
    </location>
</feature>
<dbReference type="GO" id="GO:0005886">
    <property type="term" value="C:plasma membrane"/>
    <property type="evidence" value="ECO:0007669"/>
    <property type="project" value="UniProtKB-SubCell"/>
</dbReference>
<dbReference type="PROSITE" id="PS50928">
    <property type="entry name" value="ABC_TM1"/>
    <property type="match status" value="1"/>
</dbReference>
<keyword evidence="5 8" id="KW-0812">Transmembrane</keyword>